<feature type="compositionally biased region" description="Polar residues" evidence="1">
    <location>
        <begin position="8"/>
        <end position="21"/>
    </location>
</feature>
<proteinExistence type="predicted"/>
<protein>
    <submittedName>
        <fullName evidence="2">Uncharacterized protein</fullName>
    </submittedName>
</protein>
<name>A0ABR1LC72_9PEZI</name>
<evidence type="ECO:0000256" key="1">
    <source>
        <dbReference type="SAM" id="MobiDB-lite"/>
    </source>
</evidence>
<reference evidence="2 3" key="1">
    <citation type="submission" date="2024-04" db="EMBL/GenBank/DDBJ databases">
        <title>Phyllosticta paracitricarpa is synonymous to the EU quarantine fungus P. citricarpa based on phylogenomic analyses.</title>
        <authorList>
            <consortium name="Lawrence Berkeley National Laboratory"/>
            <person name="Van ingen-buijs V.A."/>
            <person name="Van westerhoven A.C."/>
            <person name="Haridas S."/>
            <person name="Skiadas P."/>
            <person name="Martin F."/>
            <person name="Groenewald J.Z."/>
            <person name="Crous P.W."/>
            <person name="Seidl M.F."/>
        </authorList>
    </citation>
    <scope>NUCLEOTIDE SEQUENCE [LARGE SCALE GENOMIC DNA]</scope>
    <source>
        <strain evidence="2 3">CPC 17464</strain>
    </source>
</reference>
<dbReference type="GeneID" id="92030574"/>
<dbReference type="Proteomes" id="UP001360953">
    <property type="component" value="Unassembled WGS sequence"/>
</dbReference>
<evidence type="ECO:0000313" key="2">
    <source>
        <dbReference type="EMBL" id="KAK7532836.1"/>
    </source>
</evidence>
<comment type="caution">
    <text evidence="2">The sequence shown here is derived from an EMBL/GenBank/DDBJ whole genome shotgun (WGS) entry which is preliminary data.</text>
</comment>
<dbReference type="RefSeq" id="XP_066652229.1">
    <property type="nucleotide sequence ID" value="XM_066797668.1"/>
</dbReference>
<dbReference type="EMBL" id="JBBPEH010000010">
    <property type="protein sequence ID" value="KAK7532836.1"/>
    <property type="molecule type" value="Genomic_DNA"/>
</dbReference>
<keyword evidence="3" id="KW-1185">Reference proteome</keyword>
<feature type="region of interest" description="Disordered" evidence="1">
    <location>
        <begin position="42"/>
        <end position="64"/>
    </location>
</feature>
<sequence length="164" mass="17476">MASAAPKPQNTTKHQPPSTLPAQHHHHLCWLRRLPRTRTHRPLARDSATVSLKEPTAKQASWPPPCIRAAEAPLSLAALAAAIGPAAHDENETETAVKQMKSSAIHHTIHPMPPVLSCPVLSCPGRPRHAQPTALVAAVAHGSKAARTTKAPRRMMGLSCCAVS</sequence>
<accession>A0ABR1LC72</accession>
<gene>
    <name evidence="2" type="ORF">J3D65DRAFT_57656</name>
</gene>
<feature type="region of interest" description="Disordered" evidence="1">
    <location>
        <begin position="1"/>
        <end position="25"/>
    </location>
</feature>
<organism evidence="2 3">
    <name type="scientific">Phyllosticta citribraziliensis</name>
    <dbReference type="NCBI Taxonomy" id="989973"/>
    <lineage>
        <taxon>Eukaryota</taxon>
        <taxon>Fungi</taxon>
        <taxon>Dikarya</taxon>
        <taxon>Ascomycota</taxon>
        <taxon>Pezizomycotina</taxon>
        <taxon>Dothideomycetes</taxon>
        <taxon>Dothideomycetes incertae sedis</taxon>
        <taxon>Botryosphaeriales</taxon>
        <taxon>Phyllostictaceae</taxon>
        <taxon>Phyllosticta</taxon>
    </lineage>
</organism>
<evidence type="ECO:0000313" key="3">
    <source>
        <dbReference type="Proteomes" id="UP001360953"/>
    </source>
</evidence>